<gene>
    <name evidence="4" type="primary">LOC117362864</name>
</gene>
<dbReference type="GO" id="GO:0000164">
    <property type="term" value="C:protein phosphatase type 1 complex"/>
    <property type="evidence" value="ECO:0007669"/>
    <property type="project" value="TreeGrafter"/>
</dbReference>
<protein>
    <submittedName>
        <fullName evidence="4">Protein phosphatase 1 regulatory subunit 3C-like</fullName>
    </submittedName>
</protein>
<dbReference type="InterPro" id="IPR050782">
    <property type="entry name" value="PP1_regulatory_subunit_3"/>
</dbReference>
<dbReference type="InterPro" id="IPR038175">
    <property type="entry name" value="CBM21_dom_sf"/>
</dbReference>
<evidence type="ECO:0000256" key="1">
    <source>
        <dbReference type="SAM" id="SignalP"/>
    </source>
</evidence>
<keyword evidence="1" id="KW-0732">Signal</keyword>
<dbReference type="RefSeq" id="XP_033805823.1">
    <property type="nucleotide sequence ID" value="XM_033949932.1"/>
</dbReference>
<dbReference type="Pfam" id="PF03370">
    <property type="entry name" value="CBM_21"/>
    <property type="match status" value="1"/>
</dbReference>
<dbReference type="InterPro" id="IPR005036">
    <property type="entry name" value="CBM21_dom"/>
</dbReference>
<dbReference type="AlphaFoldDB" id="A0A6P8RJ22"/>
<dbReference type="GeneID" id="117362864"/>
<dbReference type="InParanoid" id="A0A6P8RJ22"/>
<evidence type="ECO:0000313" key="4">
    <source>
        <dbReference type="RefSeq" id="XP_033805823.1"/>
    </source>
</evidence>
<dbReference type="KEGG" id="gsh:117362864"/>
<feature type="domain" description="CBM21" evidence="2">
    <location>
        <begin position="139"/>
        <end position="247"/>
    </location>
</feature>
<proteinExistence type="predicted"/>
<keyword evidence="3" id="KW-1185">Reference proteome</keyword>
<sequence length="263" mass="29659">MAIGVEVAATVLLCTGLQPCLETLPCMICLSPPPCHLLLTCYEEEQNSSKEKPLRPCLQHRTTEPEVAAQKKTTKWVFFADSLGLALTSVHHFSGADENNSELQLVLSKLQNLRLLTPAPVRSYVLGFHSPVSDYLDYRRRLKQNRVCLEHCLIQGRNLTDTVQVQNVAFEKKFQVHITFDLWQSFQDFPCCYLRPYCGGMDTDVFSFHIPLSAEPSLQDPAHFCISFHCDKGWFWDNSKGQNYPIQLAEDQGPLPSPTGQAG</sequence>
<dbReference type="PANTHER" id="PTHR12307">
    <property type="entry name" value="PROTEIN PHOSPHATASE 1 REGULATORY SUBUNIT"/>
    <property type="match status" value="1"/>
</dbReference>
<reference evidence="4" key="1">
    <citation type="submission" date="2025-08" db="UniProtKB">
        <authorList>
            <consortium name="RefSeq"/>
        </authorList>
    </citation>
    <scope>IDENTIFICATION</scope>
</reference>
<evidence type="ECO:0000259" key="2">
    <source>
        <dbReference type="PROSITE" id="PS51159"/>
    </source>
</evidence>
<evidence type="ECO:0000313" key="3">
    <source>
        <dbReference type="Proteomes" id="UP000515159"/>
    </source>
</evidence>
<dbReference type="PANTHER" id="PTHR12307:SF15">
    <property type="entry name" value="PROTEIN PHOSPHATASE 1 REGULATORY SUBUNIT 3C"/>
    <property type="match status" value="1"/>
</dbReference>
<dbReference type="GO" id="GO:2001069">
    <property type="term" value="F:glycogen binding"/>
    <property type="evidence" value="ECO:0007669"/>
    <property type="project" value="TreeGrafter"/>
</dbReference>
<accession>A0A6P8RJ22</accession>
<dbReference type="Gene3D" id="2.60.40.2440">
    <property type="entry name" value="Carbohydrate binding type-21 domain"/>
    <property type="match status" value="1"/>
</dbReference>
<dbReference type="Proteomes" id="UP000515159">
    <property type="component" value="Chromosome 6"/>
</dbReference>
<dbReference type="PROSITE" id="PS51159">
    <property type="entry name" value="CBM21"/>
    <property type="match status" value="1"/>
</dbReference>
<feature type="signal peptide" evidence="1">
    <location>
        <begin position="1"/>
        <end position="16"/>
    </location>
</feature>
<name>A0A6P8RJ22_GEOSA</name>
<dbReference type="GO" id="GO:0008157">
    <property type="term" value="F:protein phosphatase 1 binding"/>
    <property type="evidence" value="ECO:0007669"/>
    <property type="project" value="TreeGrafter"/>
</dbReference>
<dbReference type="GO" id="GO:0005979">
    <property type="term" value="P:regulation of glycogen biosynthetic process"/>
    <property type="evidence" value="ECO:0007669"/>
    <property type="project" value="TreeGrafter"/>
</dbReference>
<dbReference type="OrthoDB" id="1881at2759"/>
<feature type="chain" id="PRO_5028340830" evidence="1">
    <location>
        <begin position="17"/>
        <end position="263"/>
    </location>
</feature>
<organism evidence="3 4">
    <name type="scientific">Geotrypetes seraphini</name>
    <name type="common">Gaboon caecilian</name>
    <name type="synonym">Caecilia seraphini</name>
    <dbReference type="NCBI Taxonomy" id="260995"/>
    <lineage>
        <taxon>Eukaryota</taxon>
        <taxon>Metazoa</taxon>
        <taxon>Chordata</taxon>
        <taxon>Craniata</taxon>
        <taxon>Vertebrata</taxon>
        <taxon>Euteleostomi</taxon>
        <taxon>Amphibia</taxon>
        <taxon>Gymnophiona</taxon>
        <taxon>Geotrypetes</taxon>
    </lineage>
</organism>